<keyword evidence="3 9" id="KW-0547">Nucleotide-binding</keyword>
<dbReference type="STRING" id="1365484.W6QQU3"/>
<evidence type="ECO:0000256" key="5">
    <source>
        <dbReference type="ARBA" id="ARBA00022917"/>
    </source>
</evidence>
<dbReference type="Pfam" id="PF00579">
    <property type="entry name" value="tRNA-synt_1b"/>
    <property type="match status" value="1"/>
</dbReference>
<dbReference type="Proteomes" id="UP000030686">
    <property type="component" value="Unassembled WGS sequence"/>
</dbReference>
<evidence type="ECO:0000256" key="3">
    <source>
        <dbReference type="ARBA" id="ARBA00022741"/>
    </source>
</evidence>
<organism evidence="10 11">
    <name type="scientific">Penicillium roqueforti (strain FM164)</name>
    <dbReference type="NCBI Taxonomy" id="1365484"/>
    <lineage>
        <taxon>Eukaryota</taxon>
        <taxon>Fungi</taxon>
        <taxon>Dikarya</taxon>
        <taxon>Ascomycota</taxon>
        <taxon>Pezizomycotina</taxon>
        <taxon>Eurotiomycetes</taxon>
        <taxon>Eurotiomycetidae</taxon>
        <taxon>Eurotiales</taxon>
        <taxon>Aspergillaceae</taxon>
        <taxon>Penicillium</taxon>
    </lineage>
</organism>
<dbReference type="InterPro" id="IPR014729">
    <property type="entry name" value="Rossmann-like_a/b/a_fold"/>
</dbReference>
<comment type="catalytic activity">
    <reaction evidence="8">
        <text>tRNA(Tyr) + L-tyrosine + ATP = L-tyrosyl-tRNA(Tyr) + AMP + diphosphate + H(+)</text>
        <dbReference type="Rhea" id="RHEA:10220"/>
        <dbReference type="Rhea" id="RHEA-COMP:9706"/>
        <dbReference type="Rhea" id="RHEA-COMP:9707"/>
        <dbReference type="ChEBI" id="CHEBI:15378"/>
        <dbReference type="ChEBI" id="CHEBI:30616"/>
        <dbReference type="ChEBI" id="CHEBI:33019"/>
        <dbReference type="ChEBI" id="CHEBI:58315"/>
        <dbReference type="ChEBI" id="CHEBI:78442"/>
        <dbReference type="ChEBI" id="CHEBI:78536"/>
        <dbReference type="ChEBI" id="CHEBI:456215"/>
        <dbReference type="EC" id="6.1.1.1"/>
    </reaction>
</comment>
<reference evidence="10" key="1">
    <citation type="journal article" date="2014" name="Nat. Commun.">
        <title>Multiple recent horizontal transfers of a large genomic region in cheese making fungi.</title>
        <authorList>
            <person name="Cheeseman K."/>
            <person name="Ropars J."/>
            <person name="Renault P."/>
            <person name="Dupont J."/>
            <person name="Gouzy J."/>
            <person name="Branca A."/>
            <person name="Abraham A.L."/>
            <person name="Ceppi M."/>
            <person name="Conseiller E."/>
            <person name="Debuchy R."/>
            <person name="Malagnac F."/>
            <person name="Goarin A."/>
            <person name="Silar P."/>
            <person name="Lacoste S."/>
            <person name="Sallet E."/>
            <person name="Bensimon A."/>
            <person name="Giraud T."/>
            <person name="Brygoo Y."/>
        </authorList>
    </citation>
    <scope>NUCLEOTIDE SEQUENCE [LARGE SCALE GENOMIC DNA]</scope>
    <source>
        <strain evidence="10">FM164</strain>
    </source>
</reference>
<evidence type="ECO:0000313" key="11">
    <source>
        <dbReference type="Proteomes" id="UP000030686"/>
    </source>
</evidence>
<evidence type="ECO:0000256" key="7">
    <source>
        <dbReference type="ARBA" id="ARBA00033323"/>
    </source>
</evidence>
<keyword evidence="5 9" id="KW-0648">Protein biosynthesis</keyword>
<dbReference type="EMBL" id="HG792025">
    <property type="protein sequence ID" value="CDM38326.1"/>
    <property type="molecule type" value="Genomic_DNA"/>
</dbReference>
<evidence type="ECO:0000256" key="6">
    <source>
        <dbReference type="ARBA" id="ARBA00023146"/>
    </source>
</evidence>
<accession>W6QQU3</accession>
<dbReference type="Gene3D" id="3.40.50.620">
    <property type="entry name" value="HUPs"/>
    <property type="match status" value="1"/>
</dbReference>
<dbReference type="InterPro" id="IPR050489">
    <property type="entry name" value="Tyr-tRNA_synthase"/>
</dbReference>
<dbReference type="InterPro" id="IPR002305">
    <property type="entry name" value="aa-tRNA-synth_Ic"/>
</dbReference>
<keyword evidence="11" id="KW-1185">Reference proteome</keyword>
<keyword evidence="6 9" id="KW-0030">Aminoacyl-tRNA synthetase</keyword>
<evidence type="ECO:0000256" key="9">
    <source>
        <dbReference type="RuleBase" id="RU363036"/>
    </source>
</evidence>
<dbReference type="GO" id="GO:0006437">
    <property type="term" value="P:tyrosyl-tRNA aminoacylation"/>
    <property type="evidence" value="ECO:0007669"/>
    <property type="project" value="TreeGrafter"/>
</dbReference>
<dbReference type="AlphaFoldDB" id="W6QQU3"/>
<dbReference type="OMA" id="METVAYR"/>
<evidence type="ECO:0000313" key="10">
    <source>
        <dbReference type="EMBL" id="CDM38326.1"/>
    </source>
</evidence>
<protein>
    <recommendedName>
        <fullName evidence="1">tyrosine--tRNA ligase</fullName>
        <ecNumber evidence="1">6.1.1.1</ecNumber>
    </recommendedName>
    <alternativeName>
        <fullName evidence="7">Tyrosyl-tRNA synthetase</fullName>
    </alternativeName>
</protein>
<sequence>MSQKMLSTEEKLNLITRRQSFLEPADAESLQGLLEEKPKLKLAWETTPTGKPHVGYFVPIAKLLDFLRAGLDVTVYYLDVYGFLVNYIHSMETVAYRQQYYHFLVTAILKALGVSPSQVNFVAESSLAYEKDFVIDVQKLCAIMTQKDARDTSAEVAETEQISPLLCSIYQSLSEPYLDLDIQYGGEDQVRRMKTTHLNSC</sequence>
<dbReference type="OrthoDB" id="41238at2759"/>
<dbReference type="PANTHER" id="PTHR46264:SF4">
    <property type="entry name" value="TYROSINE--TRNA LIGASE, CYTOPLASMIC"/>
    <property type="match status" value="1"/>
</dbReference>
<dbReference type="PANTHER" id="PTHR46264">
    <property type="entry name" value="TYROSINE-TRNA LIGASE"/>
    <property type="match status" value="1"/>
</dbReference>
<dbReference type="GO" id="GO:0005737">
    <property type="term" value="C:cytoplasm"/>
    <property type="evidence" value="ECO:0007669"/>
    <property type="project" value="TreeGrafter"/>
</dbReference>
<dbReference type="GO" id="GO:0004831">
    <property type="term" value="F:tyrosine-tRNA ligase activity"/>
    <property type="evidence" value="ECO:0007669"/>
    <property type="project" value="UniProtKB-EC"/>
</dbReference>
<evidence type="ECO:0000256" key="8">
    <source>
        <dbReference type="ARBA" id="ARBA00048248"/>
    </source>
</evidence>
<keyword evidence="4 9" id="KW-0067">ATP-binding</keyword>
<evidence type="ECO:0000256" key="4">
    <source>
        <dbReference type="ARBA" id="ARBA00022840"/>
    </source>
</evidence>
<comment type="similarity">
    <text evidence="9">Belongs to the class-I aminoacyl-tRNA synthetase family.</text>
</comment>
<proteinExistence type="inferred from homology"/>
<dbReference type="EC" id="6.1.1.1" evidence="1"/>
<name>W6QQU3_PENRF</name>
<dbReference type="GO" id="GO:0005524">
    <property type="term" value="F:ATP binding"/>
    <property type="evidence" value="ECO:0007669"/>
    <property type="project" value="UniProtKB-KW"/>
</dbReference>
<gene>
    <name evidence="10" type="ORF">PROQFM164_S11g000029</name>
</gene>
<dbReference type="SUPFAM" id="SSF52374">
    <property type="entry name" value="Nucleotidylyl transferase"/>
    <property type="match status" value="1"/>
</dbReference>
<keyword evidence="2 9" id="KW-0436">Ligase</keyword>
<evidence type="ECO:0000256" key="1">
    <source>
        <dbReference type="ARBA" id="ARBA00013160"/>
    </source>
</evidence>
<evidence type="ECO:0000256" key="2">
    <source>
        <dbReference type="ARBA" id="ARBA00022598"/>
    </source>
</evidence>